<proteinExistence type="predicted"/>
<accession>A0A6J6E8B3</accession>
<gene>
    <name evidence="2" type="ORF">UFOPK1683_00701</name>
</gene>
<dbReference type="SUPFAM" id="SSF52980">
    <property type="entry name" value="Restriction endonuclease-like"/>
    <property type="match status" value="1"/>
</dbReference>
<name>A0A6J6E8B3_9ZZZZ</name>
<organism evidence="2">
    <name type="scientific">freshwater metagenome</name>
    <dbReference type="NCBI Taxonomy" id="449393"/>
    <lineage>
        <taxon>unclassified sequences</taxon>
        <taxon>metagenomes</taxon>
        <taxon>ecological metagenomes</taxon>
    </lineage>
</organism>
<evidence type="ECO:0000313" key="2">
    <source>
        <dbReference type="EMBL" id="CAB4571499.1"/>
    </source>
</evidence>
<dbReference type="EMBL" id="CAEZTL010000065">
    <property type="protein sequence ID" value="CAB4571499.1"/>
    <property type="molecule type" value="Genomic_DNA"/>
</dbReference>
<sequence length="227" mass="25196">MIQASDGIDEIASWARDTQAIINEFDMYKSAVSAVALPPRMATSTLIALYEDPEALALAIRRPMPRASDEFSRRGTAFHLWIEKHFNVSTLFDDEDFDQLEPLEADQKLEDLKGAWFASSWADRTPHAVEVPFETVIAGVLIRGRIDAVYKDGDRYEVVDWKTGSKKLGKSAAIQLAVYRLAWATLQGISVDGVSAAFHYVPTSVTDRPADLMSEAELIALLDQFSA</sequence>
<dbReference type="InterPro" id="IPR038726">
    <property type="entry name" value="PDDEXK_AddAB-type"/>
</dbReference>
<dbReference type="InterPro" id="IPR011335">
    <property type="entry name" value="Restrct_endonuc-II-like"/>
</dbReference>
<dbReference type="Pfam" id="PF12705">
    <property type="entry name" value="PDDEXK_1"/>
    <property type="match status" value="1"/>
</dbReference>
<evidence type="ECO:0000259" key="1">
    <source>
        <dbReference type="Pfam" id="PF12705"/>
    </source>
</evidence>
<protein>
    <submittedName>
        <fullName evidence="2">Unannotated protein</fullName>
    </submittedName>
</protein>
<dbReference type="Gene3D" id="3.90.320.10">
    <property type="match status" value="1"/>
</dbReference>
<dbReference type="AlphaFoldDB" id="A0A6J6E8B3"/>
<dbReference type="InterPro" id="IPR011604">
    <property type="entry name" value="PDDEXK-like_dom_sf"/>
</dbReference>
<reference evidence="2" key="1">
    <citation type="submission" date="2020-05" db="EMBL/GenBank/DDBJ databases">
        <authorList>
            <person name="Chiriac C."/>
            <person name="Salcher M."/>
            <person name="Ghai R."/>
            <person name="Kavagutti S V."/>
        </authorList>
    </citation>
    <scope>NUCLEOTIDE SEQUENCE</scope>
</reference>
<feature type="domain" description="PD-(D/E)XK endonuclease-like" evidence="1">
    <location>
        <begin position="68"/>
        <end position="201"/>
    </location>
</feature>